<reference evidence="2" key="1">
    <citation type="submission" date="2021-03" db="EMBL/GenBank/DDBJ databases">
        <title>Draft genome sequence of rust myrtle Austropuccinia psidii MF-1, a brazilian biotype.</title>
        <authorList>
            <person name="Quecine M.C."/>
            <person name="Pachon D.M.R."/>
            <person name="Bonatelli M.L."/>
            <person name="Correr F.H."/>
            <person name="Franceschini L.M."/>
            <person name="Leite T.F."/>
            <person name="Margarido G.R.A."/>
            <person name="Almeida C.A."/>
            <person name="Ferrarezi J.A."/>
            <person name="Labate C.A."/>
        </authorList>
    </citation>
    <scope>NUCLEOTIDE SEQUENCE</scope>
    <source>
        <strain evidence="2">MF-1</strain>
    </source>
</reference>
<dbReference type="Proteomes" id="UP000765509">
    <property type="component" value="Unassembled WGS sequence"/>
</dbReference>
<evidence type="ECO:0000256" key="1">
    <source>
        <dbReference type="SAM" id="MobiDB-lite"/>
    </source>
</evidence>
<sequence>MYMELCTSPRGRNHTVNDASGKIRHGLLVHRSTRTRHWAKSCSQSYETLTLEASTCHSSTAKIKDPLETTKKNNEDKITPKPTQQNNSEIICMSI</sequence>
<proteinExistence type="predicted"/>
<organism evidence="2 3">
    <name type="scientific">Austropuccinia psidii MF-1</name>
    <dbReference type="NCBI Taxonomy" id="1389203"/>
    <lineage>
        <taxon>Eukaryota</taxon>
        <taxon>Fungi</taxon>
        <taxon>Dikarya</taxon>
        <taxon>Basidiomycota</taxon>
        <taxon>Pucciniomycotina</taxon>
        <taxon>Pucciniomycetes</taxon>
        <taxon>Pucciniales</taxon>
        <taxon>Sphaerophragmiaceae</taxon>
        <taxon>Austropuccinia</taxon>
    </lineage>
</organism>
<feature type="compositionally biased region" description="Basic and acidic residues" evidence="1">
    <location>
        <begin position="66"/>
        <end position="79"/>
    </location>
</feature>
<gene>
    <name evidence="2" type="ORF">O181_108095</name>
</gene>
<protein>
    <submittedName>
        <fullName evidence="2">Uncharacterized protein</fullName>
    </submittedName>
</protein>
<dbReference type="EMBL" id="AVOT02082516">
    <property type="protein sequence ID" value="MBW0568380.1"/>
    <property type="molecule type" value="Genomic_DNA"/>
</dbReference>
<evidence type="ECO:0000313" key="3">
    <source>
        <dbReference type="Proteomes" id="UP000765509"/>
    </source>
</evidence>
<evidence type="ECO:0000313" key="2">
    <source>
        <dbReference type="EMBL" id="MBW0568380.1"/>
    </source>
</evidence>
<keyword evidence="3" id="KW-1185">Reference proteome</keyword>
<feature type="region of interest" description="Disordered" evidence="1">
    <location>
        <begin position="66"/>
        <end position="95"/>
    </location>
</feature>
<name>A0A9Q3JRQ0_9BASI</name>
<comment type="caution">
    <text evidence="2">The sequence shown here is derived from an EMBL/GenBank/DDBJ whole genome shotgun (WGS) entry which is preliminary data.</text>
</comment>
<dbReference type="AlphaFoldDB" id="A0A9Q3JRQ0"/>
<accession>A0A9Q3JRQ0</accession>